<feature type="transmembrane region" description="Helical" evidence="1">
    <location>
        <begin position="127"/>
        <end position="149"/>
    </location>
</feature>
<dbReference type="PROSITE" id="PS51257">
    <property type="entry name" value="PROKAR_LIPOPROTEIN"/>
    <property type="match status" value="1"/>
</dbReference>
<dbReference type="Proteomes" id="UP000236655">
    <property type="component" value="Chromosome"/>
</dbReference>
<keyword evidence="1" id="KW-0472">Membrane</keyword>
<keyword evidence="3" id="KW-1185">Reference proteome</keyword>
<dbReference type="AlphaFoldDB" id="A0A2I7N3M2"/>
<accession>A0A2I7N3M2</accession>
<dbReference type="EMBL" id="CP024847">
    <property type="protein sequence ID" value="AUR50835.1"/>
    <property type="molecule type" value="Genomic_DNA"/>
</dbReference>
<reference evidence="3" key="1">
    <citation type="submission" date="2017-11" db="EMBL/GenBank/DDBJ databases">
        <authorList>
            <person name="Chan K.G."/>
            <person name="Lee L.S."/>
        </authorList>
    </citation>
    <scope>NUCLEOTIDE SEQUENCE [LARGE SCALE GENOMIC DNA]</scope>
    <source>
        <strain evidence="3">DSM 100970</strain>
    </source>
</reference>
<organism evidence="2 3">
    <name type="scientific">Aquella oligotrophica</name>
    <dbReference type="NCBI Taxonomy" id="2067065"/>
    <lineage>
        <taxon>Bacteria</taxon>
        <taxon>Pseudomonadati</taxon>
        <taxon>Pseudomonadota</taxon>
        <taxon>Betaproteobacteria</taxon>
        <taxon>Neisseriales</taxon>
        <taxon>Neisseriaceae</taxon>
        <taxon>Aquella</taxon>
    </lineage>
</organism>
<keyword evidence="2" id="KW-0503">Monooxygenase</keyword>
<sequence length="183" mass="20219">MKLTNKQIATVVFFTLFLSMIPAANYTLLHFGTSCPINQPCIIPVWFSPIIYAPSGVLFAGLALVLRDILQRLAGLYLAVIAVIIGTILSYLYVNPALALAGCSAYFLSEMTDTVIYSLLQKYNLILAVLVSASFGVIIDSTVFLHLAFHSYEFIGGQIIGKFWMVLLSIPLIKFARSRLNYI</sequence>
<dbReference type="GO" id="GO:0004497">
    <property type="term" value="F:monooxygenase activity"/>
    <property type="evidence" value="ECO:0007669"/>
    <property type="project" value="UniProtKB-KW"/>
</dbReference>
<keyword evidence="1" id="KW-1133">Transmembrane helix</keyword>
<feature type="transmembrane region" description="Helical" evidence="1">
    <location>
        <begin position="73"/>
        <end position="93"/>
    </location>
</feature>
<evidence type="ECO:0000313" key="3">
    <source>
        <dbReference type="Proteomes" id="UP000236655"/>
    </source>
</evidence>
<keyword evidence="2" id="KW-0560">Oxidoreductase</keyword>
<name>A0A2I7N3M2_9NEIS</name>
<dbReference type="InterPro" id="IPR003744">
    <property type="entry name" value="YhhQ"/>
</dbReference>
<dbReference type="KEGG" id="nba:CUN60_00480"/>
<keyword evidence="1" id="KW-0812">Transmembrane</keyword>
<dbReference type="Pfam" id="PF02592">
    <property type="entry name" value="Vut_1"/>
    <property type="match status" value="1"/>
</dbReference>
<evidence type="ECO:0000256" key="1">
    <source>
        <dbReference type="SAM" id="Phobius"/>
    </source>
</evidence>
<evidence type="ECO:0000313" key="2">
    <source>
        <dbReference type="EMBL" id="AUR50835.1"/>
    </source>
</evidence>
<feature type="transmembrane region" description="Helical" evidence="1">
    <location>
        <begin position="99"/>
        <end position="120"/>
    </location>
</feature>
<gene>
    <name evidence="2" type="ORF">CUN60_00480</name>
</gene>
<protein>
    <submittedName>
        <fullName evidence="2">Beta-carotene 15,15'-monooxygenase</fullName>
    </submittedName>
</protein>
<proteinExistence type="predicted"/>
<feature type="transmembrane region" description="Helical" evidence="1">
    <location>
        <begin position="155"/>
        <end position="173"/>
    </location>
</feature>
<dbReference type="OrthoDB" id="9155154at2"/>
<dbReference type="RefSeq" id="WP_102950135.1">
    <property type="nucleotide sequence ID" value="NZ_CP024847.1"/>
</dbReference>
<feature type="transmembrane region" description="Helical" evidence="1">
    <location>
        <begin position="47"/>
        <end position="66"/>
    </location>
</feature>